<dbReference type="EMBL" id="WTYK01000003">
    <property type="protein sequence ID" value="MXP41301.1"/>
    <property type="molecule type" value="Genomic_DNA"/>
</dbReference>
<dbReference type="PROSITE" id="PS52016">
    <property type="entry name" value="TONB_DEPENDENT_REC_3"/>
    <property type="match status" value="1"/>
</dbReference>
<feature type="domain" description="TonB-dependent receptor-like beta-barrel" evidence="11">
    <location>
        <begin position="435"/>
        <end position="930"/>
    </location>
</feature>
<keyword evidence="3 8" id="KW-1134">Transmembrane beta strand</keyword>
<comment type="similarity">
    <text evidence="8 9">Belongs to the TonB-dependent receptor family.</text>
</comment>
<dbReference type="InterPro" id="IPR037066">
    <property type="entry name" value="Plug_dom_sf"/>
</dbReference>
<dbReference type="Gene3D" id="2.40.170.20">
    <property type="entry name" value="TonB-dependent receptor, beta-barrel domain"/>
    <property type="match status" value="1"/>
</dbReference>
<dbReference type="Pfam" id="PF07715">
    <property type="entry name" value="Plug"/>
    <property type="match status" value="1"/>
</dbReference>
<keyword evidence="7 8" id="KW-0998">Cell outer membrane</keyword>
<name>A0A6I4UR84_9SPHN</name>
<dbReference type="Proteomes" id="UP000469159">
    <property type="component" value="Unassembled WGS sequence"/>
</dbReference>
<feature type="chain" id="PRO_5026359016" evidence="10">
    <location>
        <begin position="41"/>
        <end position="966"/>
    </location>
</feature>
<gene>
    <name evidence="13" type="ORF">GRI75_06560</name>
</gene>
<keyword evidence="5 9" id="KW-0798">TonB box</keyword>
<dbReference type="InterPro" id="IPR039426">
    <property type="entry name" value="TonB-dep_rcpt-like"/>
</dbReference>
<reference evidence="13 14" key="1">
    <citation type="submission" date="2019-12" db="EMBL/GenBank/DDBJ databases">
        <title>Genomic-based taxomic classification of the family Erythrobacteraceae.</title>
        <authorList>
            <person name="Xu L."/>
        </authorList>
    </citation>
    <scope>NUCLEOTIDE SEQUENCE [LARGE SCALE GENOMIC DNA]</scope>
    <source>
        <strain evidence="13 14">MCCC 1K02066</strain>
    </source>
</reference>
<comment type="subcellular location">
    <subcellularLocation>
        <location evidence="1 8">Cell outer membrane</location>
        <topology evidence="1 8">Multi-pass membrane protein</topology>
    </subcellularLocation>
</comment>
<comment type="caution">
    <text evidence="13">The sequence shown here is derived from an EMBL/GenBank/DDBJ whole genome shotgun (WGS) entry which is preliminary data.</text>
</comment>
<evidence type="ECO:0000256" key="7">
    <source>
        <dbReference type="ARBA" id="ARBA00023237"/>
    </source>
</evidence>
<evidence type="ECO:0000256" key="3">
    <source>
        <dbReference type="ARBA" id="ARBA00022452"/>
    </source>
</evidence>
<sequence>MGERTMRKHSTGRFRTRLMHSGARALAAGLALGCAFPAVAQDQAGDDASPLAGEPIVVTGSRIARSGFDSPTPVTVVGGEQIARQGASNVAEVLNEIPAFRPQSTPATTAIFMNNIGASTADLRGLGANRTLVLIDGRRVVPATVAGSSFAPAGAVDLNMVPTSLIERVDVVTGGASAAYGSDAVAGVVNLILDTDLEGIRASAQWGIADEGDDEEWILSLAGGTSFAGGLGRIVAGVEYVDDQGTGDCYSRDWCALSYNTVSNPFIDPARPQLGRVSQGDPATLILPHTRVATATFNGQIIGGPLRGTEFNPDGTTFQHDYGTYFGAGIFQSGGGDEQLAFYQWFPISSPSERINSFAHAEYDVSDSVTLFLEGSYGRVEGSTLGAQRRDLAPRIIRRDNAFLPASVAARMDAFGLPVIPVARIWNDIGPQVGHVERETYRAVTGARAELGAGWDLDAYYQFGRTNYSQTGENTTINSRMAFAIDAVIDPATDSPVCRAVLQGNAAAAGCQPLNIFGHGSPSPAAIDYVTGTAFQSTEMTQHVASVAVQGDLLDLWAGPLAIATGVEFRKDIASGTADAISQALDFYTGPGAGIDGEVEVWEGFVEAILPLSDNAELNGAVRLTDYSTSGSVTTWKVGADWAPTDWLRLRATRSRDIRAPNIFELFGPPQSSFQSILDPQTGAQVLSSVLLGGNPDLQPERADTWTAGVVLQPEIGTGSLRLSVDYYDIELDGAVSTLGAQVIVDRCFGGATDLCGFVTRGADNTITQVRNFNLNLNTLITRGWDMEAAYSLPLSTFSEDMGGTLSLRVLTTIVDDLITVDSSGASVDRAGMNGSPVSQPSGVPRYIANGYLTYSSDPFEAQVQVRHIAEGRYNTSLIGPDEDGYDPALPNSISDNHIGAWTYVNLNASYNLWRDGDREVDVFGVINNLFDKDPPVDAPSSFGPTNNVLYDVVGRTYKVGVRVRY</sequence>
<dbReference type="Pfam" id="PF00593">
    <property type="entry name" value="TonB_dep_Rec_b-barrel"/>
    <property type="match status" value="1"/>
</dbReference>
<feature type="signal peptide" evidence="10">
    <location>
        <begin position="1"/>
        <end position="40"/>
    </location>
</feature>
<evidence type="ECO:0000256" key="9">
    <source>
        <dbReference type="RuleBase" id="RU003357"/>
    </source>
</evidence>
<protein>
    <submittedName>
        <fullName evidence="13">TonB-dependent receptor</fullName>
    </submittedName>
</protein>
<evidence type="ECO:0000256" key="2">
    <source>
        <dbReference type="ARBA" id="ARBA00022448"/>
    </source>
</evidence>
<evidence type="ECO:0000313" key="14">
    <source>
        <dbReference type="Proteomes" id="UP000469159"/>
    </source>
</evidence>
<dbReference type="AlphaFoldDB" id="A0A6I4UR84"/>
<evidence type="ECO:0000313" key="13">
    <source>
        <dbReference type="EMBL" id="MXP41301.1"/>
    </source>
</evidence>
<dbReference type="InterPro" id="IPR000531">
    <property type="entry name" value="Beta-barrel_TonB"/>
</dbReference>
<evidence type="ECO:0000259" key="12">
    <source>
        <dbReference type="Pfam" id="PF07715"/>
    </source>
</evidence>
<evidence type="ECO:0000256" key="6">
    <source>
        <dbReference type="ARBA" id="ARBA00023136"/>
    </source>
</evidence>
<dbReference type="GO" id="GO:0009279">
    <property type="term" value="C:cell outer membrane"/>
    <property type="evidence" value="ECO:0007669"/>
    <property type="project" value="UniProtKB-SubCell"/>
</dbReference>
<evidence type="ECO:0000256" key="10">
    <source>
        <dbReference type="SAM" id="SignalP"/>
    </source>
</evidence>
<accession>A0A6I4UR84</accession>
<feature type="domain" description="TonB-dependent receptor plug" evidence="12">
    <location>
        <begin position="69"/>
        <end position="188"/>
    </location>
</feature>
<evidence type="ECO:0000256" key="8">
    <source>
        <dbReference type="PROSITE-ProRule" id="PRU01360"/>
    </source>
</evidence>
<evidence type="ECO:0000256" key="1">
    <source>
        <dbReference type="ARBA" id="ARBA00004571"/>
    </source>
</evidence>
<dbReference type="Gene3D" id="2.170.130.10">
    <property type="entry name" value="TonB-dependent receptor, plug domain"/>
    <property type="match status" value="1"/>
</dbReference>
<dbReference type="InterPro" id="IPR036942">
    <property type="entry name" value="Beta-barrel_TonB_sf"/>
</dbReference>
<keyword evidence="4 8" id="KW-0812">Transmembrane</keyword>
<keyword evidence="10" id="KW-0732">Signal</keyword>
<keyword evidence="14" id="KW-1185">Reference proteome</keyword>
<proteinExistence type="inferred from homology"/>
<dbReference type="SUPFAM" id="SSF56935">
    <property type="entry name" value="Porins"/>
    <property type="match status" value="1"/>
</dbReference>
<dbReference type="PANTHER" id="PTHR47234">
    <property type="match status" value="1"/>
</dbReference>
<evidence type="ECO:0000256" key="5">
    <source>
        <dbReference type="ARBA" id="ARBA00023077"/>
    </source>
</evidence>
<keyword evidence="13" id="KW-0675">Receptor</keyword>
<evidence type="ECO:0000256" key="4">
    <source>
        <dbReference type="ARBA" id="ARBA00022692"/>
    </source>
</evidence>
<organism evidence="13 14">
    <name type="scientific">Croceibacterium soli</name>
    <dbReference type="NCBI Taxonomy" id="1739690"/>
    <lineage>
        <taxon>Bacteria</taxon>
        <taxon>Pseudomonadati</taxon>
        <taxon>Pseudomonadota</taxon>
        <taxon>Alphaproteobacteria</taxon>
        <taxon>Sphingomonadales</taxon>
        <taxon>Erythrobacteraceae</taxon>
        <taxon>Croceibacterium</taxon>
    </lineage>
</organism>
<dbReference type="PANTHER" id="PTHR47234:SF2">
    <property type="entry name" value="TONB-DEPENDENT RECEPTOR"/>
    <property type="match status" value="1"/>
</dbReference>
<keyword evidence="2 8" id="KW-0813">Transport</keyword>
<keyword evidence="6 8" id="KW-0472">Membrane</keyword>
<evidence type="ECO:0000259" key="11">
    <source>
        <dbReference type="Pfam" id="PF00593"/>
    </source>
</evidence>
<dbReference type="InterPro" id="IPR012910">
    <property type="entry name" value="Plug_dom"/>
</dbReference>